<evidence type="ECO:0000256" key="4">
    <source>
        <dbReference type="SAM" id="Phobius"/>
    </source>
</evidence>
<feature type="transmembrane region" description="Helical" evidence="4">
    <location>
        <begin position="229"/>
        <end position="250"/>
    </location>
</feature>
<name>A0A5P9NEY9_9GAMM</name>
<gene>
    <name evidence="6" type="ORF">EY643_00855</name>
</gene>
<organism evidence="6 7">
    <name type="scientific">Halioglobus maricola</name>
    <dbReference type="NCBI Taxonomy" id="2601894"/>
    <lineage>
        <taxon>Bacteria</taxon>
        <taxon>Pseudomonadati</taxon>
        <taxon>Pseudomonadota</taxon>
        <taxon>Gammaproteobacteria</taxon>
        <taxon>Cellvibrionales</taxon>
        <taxon>Halieaceae</taxon>
        <taxon>Halioglobus</taxon>
    </lineage>
</organism>
<feature type="domain" description="Major facilitator superfamily (MFS) profile" evidence="5">
    <location>
        <begin position="14"/>
        <end position="412"/>
    </location>
</feature>
<reference evidence="6 7" key="1">
    <citation type="submission" date="2019-02" db="EMBL/GenBank/DDBJ databases">
        <authorList>
            <person name="Li S.-H."/>
        </authorList>
    </citation>
    <scope>NUCLEOTIDE SEQUENCE [LARGE SCALE GENOMIC DNA]</scope>
    <source>
        <strain evidence="6 7">IMCC14385</strain>
    </source>
</reference>
<keyword evidence="3 4" id="KW-0472">Membrane</keyword>
<keyword evidence="7" id="KW-1185">Reference proteome</keyword>
<dbReference type="InterPro" id="IPR050327">
    <property type="entry name" value="Proton-linked_MCT"/>
</dbReference>
<dbReference type="RefSeq" id="WP_152660421.1">
    <property type="nucleotide sequence ID" value="NZ_CP036422.1"/>
</dbReference>
<keyword evidence="1 4" id="KW-0812">Transmembrane</keyword>
<feature type="transmembrane region" description="Helical" evidence="4">
    <location>
        <begin position="382"/>
        <end position="408"/>
    </location>
</feature>
<dbReference type="InterPro" id="IPR036259">
    <property type="entry name" value="MFS_trans_sf"/>
</dbReference>
<dbReference type="Gene3D" id="1.20.1250.20">
    <property type="entry name" value="MFS general substrate transporter like domains"/>
    <property type="match status" value="2"/>
</dbReference>
<dbReference type="OrthoDB" id="1404228at2"/>
<evidence type="ECO:0000259" key="5">
    <source>
        <dbReference type="PROSITE" id="PS50850"/>
    </source>
</evidence>
<evidence type="ECO:0000256" key="3">
    <source>
        <dbReference type="ARBA" id="ARBA00023136"/>
    </source>
</evidence>
<dbReference type="PROSITE" id="PS50850">
    <property type="entry name" value="MFS"/>
    <property type="match status" value="1"/>
</dbReference>
<feature type="transmembrane region" description="Helical" evidence="4">
    <location>
        <begin position="52"/>
        <end position="69"/>
    </location>
</feature>
<protein>
    <submittedName>
        <fullName evidence="6">MFS transporter</fullName>
    </submittedName>
</protein>
<dbReference type="Proteomes" id="UP000326287">
    <property type="component" value="Chromosome"/>
</dbReference>
<feature type="transmembrane region" description="Helical" evidence="4">
    <location>
        <begin position="318"/>
        <end position="336"/>
    </location>
</feature>
<dbReference type="Pfam" id="PF07690">
    <property type="entry name" value="MFS_1"/>
    <property type="match status" value="1"/>
</dbReference>
<feature type="transmembrane region" description="Helical" evidence="4">
    <location>
        <begin position="171"/>
        <end position="190"/>
    </location>
</feature>
<accession>A0A5P9NEY9</accession>
<evidence type="ECO:0000313" key="7">
    <source>
        <dbReference type="Proteomes" id="UP000326287"/>
    </source>
</evidence>
<feature type="transmembrane region" description="Helical" evidence="4">
    <location>
        <begin position="81"/>
        <end position="109"/>
    </location>
</feature>
<dbReference type="GO" id="GO:0022857">
    <property type="term" value="F:transmembrane transporter activity"/>
    <property type="evidence" value="ECO:0007669"/>
    <property type="project" value="InterPro"/>
</dbReference>
<keyword evidence="2 4" id="KW-1133">Transmembrane helix</keyword>
<proteinExistence type="predicted"/>
<dbReference type="SUPFAM" id="SSF103473">
    <property type="entry name" value="MFS general substrate transporter"/>
    <property type="match status" value="1"/>
</dbReference>
<evidence type="ECO:0000256" key="2">
    <source>
        <dbReference type="ARBA" id="ARBA00022989"/>
    </source>
</evidence>
<dbReference type="InterPro" id="IPR011701">
    <property type="entry name" value="MFS"/>
</dbReference>
<feature type="transmembrane region" description="Helical" evidence="4">
    <location>
        <begin position="12"/>
        <end position="32"/>
    </location>
</feature>
<dbReference type="PANTHER" id="PTHR11360:SF308">
    <property type="entry name" value="BLL3089 PROTEIN"/>
    <property type="match status" value="1"/>
</dbReference>
<dbReference type="InterPro" id="IPR020846">
    <property type="entry name" value="MFS_dom"/>
</dbReference>
<feature type="transmembrane region" description="Helical" evidence="4">
    <location>
        <begin position="144"/>
        <end position="165"/>
    </location>
</feature>
<evidence type="ECO:0000313" key="6">
    <source>
        <dbReference type="EMBL" id="QFU74310.1"/>
    </source>
</evidence>
<feature type="transmembrane region" description="Helical" evidence="4">
    <location>
        <begin position="356"/>
        <end position="376"/>
    </location>
</feature>
<dbReference type="PANTHER" id="PTHR11360">
    <property type="entry name" value="MONOCARBOXYLATE TRANSPORTER"/>
    <property type="match status" value="1"/>
</dbReference>
<dbReference type="EMBL" id="CP036422">
    <property type="protein sequence ID" value="QFU74310.1"/>
    <property type="molecule type" value="Genomic_DNA"/>
</dbReference>
<evidence type="ECO:0000256" key="1">
    <source>
        <dbReference type="ARBA" id="ARBA00022692"/>
    </source>
</evidence>
<sequence>MKSFLPLIREEWRLLLFGFTMTFGSSLGQTYFIGLFSGEIRDEIGLSHGEFGGIYSAATLASALLLLKTGSLIDRLDLRQYAYAVAVGLALGCLLMAGTNGVALLFVAILTLRHLGQGLMSMAGSTTMVRYLDRYRGKASAISGIGYSLSEAILPSLVIALMAILGWRLSWIFWGCALLIAVPLITRFMLHEHTERHDKYLASIGTGQGASDGVASRQWTRAEVLRDSAFYLFLPALLAQPLLFTGFMFHQVHLVEAKAWDLTAWASLYIVYALTSTGCKLIAGVVVDRWGAVRMVPLVCLPLGFGLLAIAMTDQFTAAIVFMCLMGISVGFYSTVSSPFYADMYGTLHLGSIKSVTTFTMVFATAVTPVAMGWMIDAGVSINAMALGGLGYTLAASGLAGVAAFRYIGRTHPPFEGKL</sequence>
<feature type="transmembrane region" description="Helical" evidence="4">
    <location>
        <begin position="295"/>
        <end position="312"/>
    </location>
</feature>
<dbReference type="KEGG" id="halc:EY643_00855"/>
<dbReference type="AlphaFoldDB" id="A0A5P9NEY9"/>
<feature type="transmembrane region" description="Helical" evidence="4">
    <location>
        <begin position="262"/>
        <end position="283"/>
    </location>
</feature>